<dbReference type="Gene3D" id="3.20.20.80">
    <property type="entry name" value="Glycosidases"/>
    <property type="match status" value="1"/>
</dbReference>
<keyword evidence="3 9" id="KW-0732">Signal</keyword>
<dbReference type="InterPro" id="IPR015883">
    <property type="entry name" value="Glyco_hydro_20_cat"/>
</dbReference>
<dbReference type="CDD" id="cd06562">
    <property type="entry name" value="GH20_HexA_HexB-like"/>
    <property type="match status" value="1"/>
</dbReference>
<dbReference type="AlphaFoldDB" id="A0A6A6JBT1"/>
<dbReference type="SUPFAM" id="SSF55545">
    <property type="entry name" value="beta-N-acetylhexosaminidase-like domain"/>
    <property type="match status" value="1"/>
</dbReference>
<dbReference type="Gene3D" id="3.30.379.10">
    <property type="entry name" value="Chitobiase/beta-hexosaminidase domain 2-like"/>
    <property type="match status" value="1"/>
</dbReference>
<dbReference type="EMBL" id="ML986506">
    <property type="protein sequence ID" value="KAF2273892.1"/>
    <property type="molecule type" value="Genomic_DNA"/>
</dbReference>
<dbReference type="RefSeq" id="XP_033651431.1">
    <property type="nucleotide sequence ID" value="XM_033796496.1"/>
</dbReference>
<feature type="active site" description="Proton donor" evidence="8">
    <location>
        <position position="372"/>
    </location>
</feature>
<keyword evidence="6 7" id="KW-0326">Glycosidase</keyword>
<evidence type="ECO:0000256" key="4">
    <source>
        <dbReference type="ARBA" id="ARBA00022801"/>
    </source>
</evidence>
<dbReference type="GO" id="GO:0016231">
    <property type="term" value="F:beta-N-acetylglucosaminidase activity"/>
    <property type="evidence" value="ECO:0007669"/>
    <property type="project" value="TreeGrafter"/>
</dbReference>
<evidence type="ECO:0000256" key="6">
    <source>
        <dbReference type="ARBA" id="ARBA00023295"/>
    </source>
</evidence>
<dbReference type="InterPro" id="IPR029019">
    <property type="entry name" value="HEX_eukaryotic_N"/>
</dbReference>
<dbReference type="EC" id="3.2.1.52" evidence="7"/>
<dbReference type="Proteomes" id="UP000800097">
    <property type="component" value="Unassembled WGS sequence"/>
</dbReference>
<evidence type="ECO:0000256" key="7">
    <source>
        <dbReference type="PIRNR" id="PIRNR001093"/>
    </source>
</evidence>
<keyword evidence="13" id="KW-1185">Reference proteome</keyword>
<dbReference type="Pfam" id="PF14845">
    <property type="entry name" value="Glycohydro_20b2"/>
    <property type="match status" value="1"/>
</dbReference>
<evidence type="ECO:0000256" key="3">
    <source>
        <dbReference type="ARBA" id="ARBA00022729"/>
    </source>
</evidence>
<evidence type="ECO:0000313" key="13">
    <source>
        <dbReference type="Proteomes" id="UP000800097"/>
    </source>
</evidence>
<dbReference type="GO" id="GO:0030203">
    <property type="term" value="P:glycosaminoglycan metabolic process"/>
    <property type="evidence" value="ECO:0007669"/>
    <property type="project" value="TreeGrafter"/>
</dbReference>
<accession>A0A6A6JBT1</accession>
<feature type="domain" description="Beta-hexosaminidase eukaryotic type N-terminal" evidence="11">
    <location>
        <begin position="21"/>
        <end position="186"/>
    </location>
</feature>
<dbReference type="GO" id="GO:0016020">
    <property type="term" value="C:membrane"/>
    <property type="evidence" value="ECO:0007669"/>
    <property type="project" value="TreeGrafter"/>
</dbReference>
<proteinExistence type="inferred from homology"/>
<dbReference type="PIRSF" id="PIRSF001093">
    <property type="entry name" value="B-hxosamndse_ab_euk"/>
    <property type="match status" value="1"/>
</dbReference>
<dbReference type="SUPFAM" id="SSF51445">
    <property type="entry name" value="(Trans)glycosidases"/>
    <property type="match status" value="1"/>
</dbReference>
<dbReference type="PANTHER" id="PTHR22600">
    <property type="entry name" value="BETA-HEXOSAMINIDASE"/>
    <property type="match status" value="1"/>
</dbReference>
<dbReference type="InterPro" id="IPR029018">
    <property type="entry name" value="Hex-like_dom2"/>
</dbReference>
<dbReference type="OrthoDB" id="428480at2759"/>
<organism evidence="12 13">
    <name type="scientific">Westerdykella ornata</name>
    <dbReference type="NCBI Taxonomy" id="318751"/>
    <lineage>
        <taxon>Eukaryota</taxon>
        <taxon>Fungi</taxon>
        <taxon>Dikarya</taxon>
        <taxon>Ascomycota</taxon>
        <taxon>Pezizomycotina</taxon>
        <taxon>Dothideomycetes</taxon>
        <taxon>Pleosporomycetidae</taxon>
        <taxon>Pleosporales</taxon>
        <taxon>Sporormiaceae</taxon>
        <taxon>Westerdykella</taxon>
    </lineage>
</organism>
<protein>
    <recommendedName>
        <fullName evidence="7">Beta-hexosaminidase</fullName>
        <ecNumber evidence="7">3.2.1.52</ecNumber>
    </recommendedName>
</protein>
<evidence type="ECO:0000259" key="10">
    <source>
        <dbReference type="Pfam" id="PF00728"/>
    </source>
</evidence>
<comment type="catalytic activity">
    <reaction evidence="1 7">
        <text>Hydrolysis of terminal non-reducing N-acetyl-D-hexosamine residues in N-acetyl-beta-D-hexosaminides.</text>
        <dbReference type="EC" id="3.2.1.52"/>
    </reaction>
</comment>
<reference evidence="12" key="1">
    <citation type="journal article" date="2020" name="Stud. Mycol.">
        <title>101 Dothideomycetes genomes: a test case for predicting lifestyles and emergence of pathogens.</title>
        <authorList>
            <person name="Haridas S."/>
            <person name="Albert R."/>
            <person name="Binder M."/>
            <person name="Bloem J."/>
            <person name="Labutti K."/>
            <person name="Salamov A."/>
            <person name="Andreopoulos B."/>
            <person name="Baker S."/>
            <person name="Barry K."/>
            <person name="Bills G."/>
            <person name="Bluhm B."/>
            <person name="Cannon C."/>
            <person name="Castanera R."/>
            <person name="Culley D."/>
            <person name="Daum C."/>
            <person name="Ezra D."/>
            <person name="Gonzalez J."/>
            <person name="Henrissat B."/>
            <person name="Kuo A."/>
            <person name="Liang C."/>
            <person name="Lipzen A."/>
            <person name="Lutzoni F."/>
            <person name="Magnuson J."/>
            <person name="Mondo S."/>
            <person name="Nolan M."/>
            <person name="Ohm R."/>
            <person name="Pangilinan J."/>
            <person name="Park H.-J."/>
            <person name="Ramirez L."/>
            <person name="Alfaro M."/>
            <person name="Sun H."/>
            <person name="Tritt A."/>
            <person name="Yoshinaga Y."/>
            <person name="Zwiers L.-H."/>
            <person name="Turgeon B."/>
            <person name="Goodwin S."/>
            <person name="Spatafora J."/>
            <person name="Crous P."/>
            <person name="Grigoriev I."/>
        </authorList>
    </citation>
    <scope>NUCLEOTIDE SEQUENCE</scope>
    <source>
        <strain evidence="12">CBS 379.55</strain>
    </source>
</reference>
<feature type="chain" id="PRO_5025577870" description="Beta-hexosaminidase" evidence="9">
    <location>
        <begin position="21"/>
        <end position="602"/>
    </location>
</feature>
<name>A0A6A6JBT1_WESOR</name>
<keyword evidence="5" id="KW-0325">Glycoprotein</keyword>
<feature type="domain" description="Glycoside hydrolase family 20 catalytic" evidence="10">
    <location>
        <begin position="210"/>
        <end position="549"/>
    </location>
</feature>
<dbReference type="PRINTS" id="PR00738">
    <property type="entry name" value="GLHYDRLASE20"/>
</dbReference>
<dbReference type="PANTHER" id="PTHR22600:SF58">
    <property type="entry name" value="BETA-HEXOSAMINIDASE"/>
    <property type="match status" value="1"/>
</dbReference>
<keyword evidence="4 7" id="KW-0378">Hydrolase</keyword>
<evidence type="ECO:0000259" key="11">
    <source>
        <dbReference type="Pfam" id="PF14845"/>
    </source>
</evidence>
<evidence type="ECO:0000313" key="12">
    <source>
        <dbReference type="EMBL" id="KAF2273892.1"/>
    </source>
</evidence>
<feature type="signal peptide" evidence="9">
    <location>
        <begin position="1"/>
        <end position="20"/>
    </location>
</feature>
<dbReference type="GO" id="GO:0005975">
    <property type="term" value="P:carbohydrate metabolic process"/>
    <property type="evidence" value="ECO:0007669"/>
    <property type="project" value="InterPro"/>
</dbReference>
<dbReference type="InterPro" id="IPR017853">
    <property type="entry name" value="GH"/>
</dbReference>
<dbReference type="Pfam" id="PF00728">
    <property type="entry name" value="Glyco_hydro_20"/>
    <property type="match status" value="1"/>
</dbReference>
<evidence type="ECO:0000256" key="1">
    <source>
        <dbReference type="ARBA" id="ARBA00001231"/>
    </source>
</evidence>
<evidence type="ECO:0000256" key="9">
    <source>
        <dbReference type="SAM" id="SignalP"/>
    </source>
</evidence>
<evidence type="ECO:0000256" key="2">
    <source>
        <dbReference type="ARBA" id="ARBA00006285"/>
    </source>
</evidence>
<dbReference type="InterPro" id="IPR025705">
    <property type="entry name" value="Beta_hexosaminidase_sua/sub"/>
</dbReference>
<gene>
    <name evidence="12" type="ORF">EI97DRAFT_403084</name>
</gene>
<sequence length="602" mass="68845">MGLIINLSVALIALLQGASAIWPIPTSYEHGESVLFIAEDVSFHWTDTDELYDKNVQKTFQRRFAQDDQWWWASGNVSLKDGQGVTGQEIQDYAIKQTHRTIFQKSFVPWKFHERGWKEPDCKGATYIESIYLELQREEKEEEAVKTRVGDVDESYRLSLTEDGKATIRANSSVGIARGLNTFTQLFFKHTGGGAYTPWAPVEIYDAPVFQHRGLNMDVARQWFPVADIKRMIDAAAYNKMNRFHLHVTDSQSWPLEIPSLPDLAEKGAYRPDLVYSVDDFNEIQRHAAIQGVELITEIDMPGHTSSIWFSRPELIAAYNIQPDWNTYAAEPPSGTLKLNSSEVDDFLETLLDDLILRISPYSTHFHTGGDEVNRNAYELDDTVRSKEYSVLQPLMQKFIHRNHDQVRRLGLTPIVWEEMLLEWNLTLGKDVIVQSWRSDEALAQIVARGHKALAGNYKYWYLDCGKGQWLDFDPSVAADHWPYNDYCAPFHNWRLIYSYDPLAGIPSSHQHLVIGGEAHMWSEQTDPVNLDRMVWPRAAAVAEILWSGAKDKEGRNRSQIEASPRLSEMRERLVAMGVGAEPIQMPYCLMEGTQCQLGYKP</sequence>
<evidence type="ECO:0000256" key="5">
    <source>
        <dbReference type="ARBA" id="ARBA00023180"/>
    </source>
</evidence>
<dbReference type="GeneID" id="54549671"/>
<comment type="similarity">
    <text evidence="2 7">Belongs to the glycosyl hydrolase 20 family.</text>
</comment>
<dbReference type="FunFam" id="3.20.20.80:FF:000063">
    <property type="entry name" value="Beta-hexosaminidase"/>
    <property type="match status" value="1"/>
</dbReference>
<evidence type="ECO:0000256" key="8">
    <source>
        <dbReference type="PIRSR" id="PIRSR001093-1"/>
    </source>
</evidence>